<evidence type="ECO:0000313" key="2">
    <source>
        <dbReference type="EMBL" id="ACQ81440.1"/>
    </source>
</evidence>
<dbReference type="HOGENOM" id="CLU_1010711_0_0_11"/>
<dbReference type="AlphaFoldDB" id="C5C0P4"/>
<dbReference type="EMBL" id="CP001618">
    <property type="protein sequence ID" value="ACQ81440.1"/>
    <property type="molecule type" value="Genomic_DNA"/>
</dbReference>
<proteinExistence type="predicted"/>
<feature type="transmembrane region" description="Helical" evidence="1">
    <location>
        <begin position="44"/>
        <end position="64"/>
    </location>
</feature>
<keyword evidence="1" id="KW-0812">Transmembrane</keyword>
<reference evidence="2 3" key="1">
    <citation type="journal article" date="2009" name="Stand. Genomic Sci.">
        <title>Complete genome sequence of Beutenbergia cavernae type strain (HKI 0122).</title>
        <authorList>
            <person name="Land M."/>
            <person name="Pukall R."/>
            <person name="Abt B."/>
            <person name="Goker M."/>
            <person name="Rohde M."/>
            <person name="Glavina Del Rio T."/>
            <person name="Tice H."/>
            <person name="Copeland A."/>
            <person name="Cheng J.F."/>
            <person name="Lucas S."/>
            <person name="Chen F."/>
            <person name="Nolan M."/>
            <person name="Bruce D."/>
            <person name="Goodwin L."/>
            <person name="Pitluck S."/>
            <person name="Ivanova N."/>
            <person name="Mavromatis K."/>
            <person name="Ovchinnikova G."/>
            <person name="Pati A."/>
            <person name="Chen A."/>
            <person name="Palaniappan K."/>
            <person name="Hauser L."/>
            <person name="Chang Y.J."/>
            <person name="Jefferies C.C."/>
            <person name="Saunders E."/>
            <person name="Brettin T."/>
            <person name="Detter J.C."/>
            <person name="Han C."/>
            <person name="Chain P."/>
            <person name="Bristow J."/>
            <person name="Eisen J.A."/>
            <person name="Markowitz V."/>
            <person name="Hugenholtz P."/>
            <person name="Kyrpides N.C."/>
            <person name="Klenk H.P."/>
            <person name="Lapidus A."/>
        </authorList>
    </citation>
    <scope>NUCLEOTIDE SEQUENCE [LARGE SCALE GENOMIC DNA]</scope>
    <source>
        <strain evidence="3">ATCC BAA-8 / DSM 12333 / NBRC 16432</strain>
    </source>
</reference>
<dbReference type="STRING" id="471853.Bcav_3196"/>
<accession>C5C0P4</accession>
<evidence type="ECO:0000313" key="3">
    <source>
        <dbReference type="Proteomes" id="UP000007962"/>
    </source>
</evidence>
<keyword evidence="1" id="KW-0472">Membrane</keyword>
<keyword evidence="1" id="KW-1133">Transmembrane helix</keyword>
<keyword evidence="3" id="KW-1185">Reference proteome</keyword>
<evidence type="ECO:0008006" key="4">
    <source>
        <dbReference type="Google" id="ProtNLM"/>
    </source>
</evidence>
<dbReference type="InterPro" id="IPR006311">
    <property type="entry name" value="TAT_signal"/>
</dbReference>
<evidence type="ECO:0000256" key="1">
    <source>
        <dbReference type="SAM" id="Phobius"/>
    </source>
</evidence>
<name>C5C0P4_BEUC1</name>
<dbReference type="RefSeq" id="WP_015883680.1">
    <property type="nucleotide sequence ID" value="NC_012669.1"/>
</dbReference>
<protein>
    <recommendedName>
        <fullName evidence="4">Type VII secretion protein EccE</fullName>
    </recommendedName>
</protein>
<gene>
    <name evidence="2" type="ordered locus">Bcav_3196</name>
</gene>
<sequence>MTDPSAPGAVLRRRGVLTVVALVAGMLVVGLGLPRVLAGVPAPWPGVLTALALLGVLVAVAVPYGRSVARTRAAEQAVVTAERPEWAREQGWSFAPESAPAPSELGTLVLPHVARPGEVRDVLFGRIGARDVVVASLTAKVPQRAGGAAVLDAAVELVSVTTRRRLPVVAVTDGKWPEPRWRAPAAVANVAESNRVPGLPAGLVARLDAGAEAVLPAIAPIVAQLAGTRDAVVVSADRVTVYGLEGRGRVDGERRLASALAVADAAEAALGGPVV</sequence>
<organism evidence="2 3">
    <name type="scientific">Beutenbergia cavernae (strain ATCC BAA-8 / DSM 12333 / CCUG 43141 / JCM 11478 / NBRC 16432 / NCIMB 13614 / HKI 0122)</name>
    <dbReference type="NCBI Taxonomy" id="471853"/>
    <lineage>
        <taxon>Bacteria</taxon>
        <taxon>Bacillati</taxon>
        <taxon>Actinomycetota</taxon>
        <taxon>Actinomycetes</taxon>
        <taxon>Micrococcales</taxon>
        <taxon>Beutenbergiaceae</taxon>
        <taxon>Beutenbergia</taxon>
    </lineage>
</organism>
<dbReference type="OrthoDB" id="3402197at2"/>
<feature type="transmembrane region" description="Helical" evidence="1">
    <location>
        <begin position="16"/>
        <end position="38"/>
    </location>
</feature>
<dbReference type="KEGG" id="bcv:Bcav_3196"/>
<dbReference type="Proteomes" id="UP000007962">
    <property type="component" value="Chromosome"/>
</dbReference>
<dbReference type="PROSITE" id="PS51318">
    <property type="entry name" value="TAT"/>
    <property type="match status" value="1"/>
</dbReference>